<evidence type="ECO:0000256" key="10">
    <source>
        <dbReference type="SAM" id="Coils"/>
    </source>
</evidence>
<comment type="function">
    <text evidence="1">Component of the nexin-dynein regulatory complex (N-DRC), a key regulator of ciliary/flagellar motility which maintains the alignment and integrity of the distal axoneme and regulates microtubule sliding in motile axonemes.</text>
</comment>
<dbReference type="Proteomes" id="UP000001070">
    <property type="component" value="Unassembled WGS sequence"/>
</dbReference>
<dbReference type="eggNOG" id="ENOG502TCIR">
    <property type="taxonomic scope" value="Eukaryota"/>
</dbReference>
<proteinExistence type="inferred from homology"/>
<evidence type="ECO:0000256" key="3">
    <source>
        <dbReference type="ARBA" id="ARBA00009071"/>
    </source>
</evidence>
<dbReference type="SMR" id="B4JUL0"/>
<keyword evidence="8" id="KW-0206">Cytoskeleton</keyword>
<dbReference type="PANTHER" id="PTHR31598:SF1">
    <property type="entry name" value="DYNEIN REGULATORY COMPLEX PROTEIN 10"/>
    <property type="match status" value="1"/>
</dbReference>
<evidence type="ECO:0000256" key="1">
    <source>
        <dbReference type="ARBA" id="ARBA00003029"/>
    </source>
</evidence>
<dbReference type="OMA" id="KWKKHMR"/>
<organism evidence="12">
    <name type="scientific">Drosophila grimshawi</name>
    <name type="common">Hawaiian fruit fly</name>
    <name type="synonym">Idiomyia grimshawi</name>
    <dbReference type="NCBI Taxonomy" id="7222"/>
    <lineage>
        <taxon>Eukaryota</taxon>
        <taxon>Metazoa</taxon>
        <taxon>Ecdysozoa</taxon>
        <taxon>Arthropoda</taxon>
        <taxon>Hexapoda</taxon>
        <taxon>Insecta</taxon>
        <taxon>Pterygota</taxon>
        <taxon>Neoptera</taxon>
        <taxon>Endopterygota</taxon>
        <taxon>Diptera</taxon>
        <taxon>Brachycera</taxon>
        <taxon>Muscomorpha</taxon>
        <taxon>Ephydroidea</taxon>
        <taxon>Drosophilidae</taxon>
        <taxon>Drosophila</taxon>
        <taxon>Hawaiian Drosophila</taxon>
    </lineage>
</organism>
<dbReference type="HOGENOM" id="CLU_730108_0_0_1"/>
<evidence type="ECO:0000256" key="5">
    <source>
        <dbReference type="ARBA" id="ARBA00022490"/>
    </source>
</evidence>
<keyword evidence="10" id="KW-0175">Coiled coil</keyword>
<name>B4JUL0_DROGR</name>
<reference evidence="11 12" key="1">
    <citation type="journal article" date="2007" name="Nature">
        <title>Evolution of genes and genomes on the Drosophila phylogeny.</title>
        <authorList>
            <consortium name="Drosophila 12 Genomes Consortium"/>
            <person name="Clark A.G."/>
            <person name="Eisen M.B."/>
            <person name="Smith D.R."/>
            <person name="Bergman C.M."/>
            <person name="Oliver B."/>
            <person name="Markow T.A."/>
            <person name="Kaufman T.C."/>
            <person name="Kellis M."/>
            <person name="Gelbart W."/>
            <person name="Iyer V.N."/>
            <person name="Pollard D.A."/>
            <person name="Sackton T.B."/>
            <person name="Larracuente A.M."/>
            <person name="Singh N.D."/>
            <person name="Abad J.P."/>
            <person name="Abt D.N."/>
            <person name="Adryan B."/>
            <person name="Aguade M."/>
            <person name="Akashi H."/>
            <person name="Anderson W.W."/>
            <person name="Aquadro C.F."/>
            <person name="Ardell D.H."/>
            <person name="Arguello R."/>
            <person name="Artieri C.G."/>
            <person name="Barbash D.A."/>
            <person name="Barker D."/>
            <person name="Barsanti P."/>
            <person name="Batterham P."/>
            <person name="Batzoglou S."/>
            <person name="Begun D."/>
            <person name="Bhutkar A."/>
            <person name="Blanco E."/>
            <person name="Bosak S.A."/>
            <person name="Bradley R.K."/>
            <person name="Brand A.D."/>
            <person name="Brent M.R."/>
            <person name="Brooks A.N."/>
            <person name="Brown R.H."/>
            <person name="Butlin R.K."/>
            <person name="Caggese C."/>
            <person name="Calvi B.R."/>
            <person name="Bernardo de Carvalho A."/>
            <person name="Caspi A."/>
            <person name="Castrezana S."/>
            <person name="Celniker S.E."/>
            <person name="Chang J.L."/>
            <person name="Chapple C."/>
            <person name="Chatterji S."/>
            <person name="Chinwalla A."/>
            <person name="Civetta A."/>
            <person name="Clifton S.W."/>
            <person name="Comeron J.M."/>
            <person name="Costello J.C."/>
            <person name="Coyne J.A."/>
            <person name="Daub J."/>
            <person name="David R.G."/>
            <person name="Delcher A.L."/>
            <person name="Delehaunty K."/>
            <person name="Do C.B."/>
            <person name="Ebling H."/>
            <person name="Edwards K."/>
            <person name="Eickbush T."/>
            <person name="Evans J.D."/>
            <person name="Filipski A."/>
            <person name="Findeiss S."/>
            <person name="Freyhult E."/>
            <person name="Fulton L."/>
            <person name="Fulton R."/>
            <person name="Garcia A.C."/>
            <person name="Gardiner A."/>
            <person name="Garfield D.A."/>
            <person name="Garvin B.E."/>
            <person name="Gibson G."/>
            <person name="Gilbert D."/>
            <person name="Gnerre S."/>
            <person name="Godfrey J."/>
            <person name="Good R."/>
            <person name="Gotea V."/>
            <person name="Gravely B."/>
            <person name="Greenberg A.J."/>
            <person name="Griffiths-Jones S."/>
            <person name="Gross S."/>
            <person name="Guigo R."/>
            <person name="Gustafson E.A."/>
            <person name="Haerty W."/>
            <person name="Hahn M.W."/>
            <person name="Halligan D.L."/>
            <person name="Halpern A.L."/>
            <person name="Halter G.M."/>
            <person name="Han M.V."/>
            <person name="Heger A."/>
            <person name="Hillier L."/>
            <person name="Hinrichs A.S."/>
            <person name="Holmes I."/>
            <person name="Hoskins R.A."/>
            <person name="Hubisz M.J."/>
            <person name="Hultmark D."/>
            <person name="Huntley M.A."/>
            <person name="Jaffe D.B."/>
            <person name="Jagadeeshan S."/>
            <person name="Jeck W.R."/>
            <person name="Johnson J."/>
            <person name="Jones C.D."/>
            <person name="Jordan W.C."/>
            <person name="Karpen G.H."/>
            <person name="Kataoka E."/>
            <person name="Keightley P.D."/>
            <person name="Kheradpour P."/>
            <person name="Kirkness E.F."/>
            <person name="Koerich L.B."/>
            <person name="Kristiansen K."/>
            <person name="Kudrna D."/>
            <person name="Kulathinal R.J."/>
            <person name="Kumar S."/>
            <person name="Kwok R."/>
            <person name="Lander E."/>
            <person name="Langley C.H."/>
            <person name="Lapoint R."/>
            <person name="Lazzaro B.P."/>
            <person name="Lee S.J."/>
            <person name="Levesque L."/>
            <person name="Li R."/>
            <person name="Lin C.F."/>
            <person name="Lin M.F."/>
            <person name="Lindblad-Toh K."/>
            <person name="Llopart A."/>
            <person name="Long M."/>
            <person name="Low L."/>
            <person name="Lozovsky E."/>
            <person name="Lu J."/>
            <person name="Luo M."/>
            <person name="Machado C.A."/>
            <person name="Makalowski W."/>
            <person name="Marzo M."/>
            <person name="Matsuda M."/>
            <person name="Matzkin L."/>
            <person name="McAllister B."/>
            <person name="McBride C.S."/>
            <person name="McKernan B."/>
            <person name="McKernan K."/>
            <person name="Mendez-Lago M."/>
            <person name="Minx P."/>
            <person name="Mollenhauer M.U."/>
            <person name="Montooth K."/>
            <person name="Mount S.M."/>
            <person name="Mu X."/>
            <person name="Myers E."/>
            <person name="Negre B."/>
            <person name="Newfeld S."/>
            <person name="Nielsen R."/>
            <person name="Noor M.A."/>
            <person name="O'Grady P."/>
            <person name="Pachter L."/>
            <person name="Papaceit M."/>
            <person name="Parisi M.J."/>
            <person name="Parisi M."/>
            <person name="Parts L."/>
            <person name="Pedersen J.S."/>
            <person name="Pesole G."/>
            <person name="Phillippy A.M."/>
            <person name="Ponting C.P."/>
            <person name="Pop M."/>
            <person name="Porcelli D."/>
            <person name="Powell J.R."/>
            <person name="Prohaska S."/>
            <person name="Pruitt K."/>
            <person name="Puig M."/>
            <person name="Quesneville H."/>
            <person name="Ram K.R."/>
            <person name="Rand D."/>
            <person name="Rasmussen M.D."/>
            <person name="Reed L.K."/>
            <person name="Reenan R."/>
            <person name="Reily A."/>
            <person name="Remington K.A."/>
            <person name="Rieger T.T."/>
            <person name="Ritchie M.G."/>
            <person name="Robin C."/>
            <person name="Rogers Y.H."/>
            <person name="Rohde C."/>
            <person name="Rozas J."/>
            <person name="Rubenfield M.J."/>
            <person name="Ruiz A."/>
            <person name="Russo S."/>
            <person name="Salzberg S.L."/>
            <person name="Sanchez-Gracia A."/>
            <person name="Saranga D.J."/>
            <person name="Sato H."/>
            <person name="Schaeffer S.W."/>
            <person name="Schatz M.C."/>
            <person name="Schlenke T."/>
            <person name="Schwartz R."/>
            <person name="Segarra C."/>
            <person name="Singh R.S."/>
            <person name="Sirot L."/>
            <person name="Sirota M."/>
            <person name="Sisneros N.B."/>
            <person name="Smith C.D."/>
            <person name="Smith T.F."/>
            <person name="Spieth J."/>
            <person name="Stage D.E."/>
            <person name="Stark A."/>
            <person name="Stephan W."/>
            <person name="Strausberg R.L."/>
            <person name="Strempel S."/>
            <person name="Sturgill D."/>
            <person name="Sutton G."/>
            <person name="Sutton G.G."/>
            <person name="Tao W."/>
            <person name="Teichmann S."/>
            <person name="Tobari Y.N."/>
            <person name="Tomimura Y."/>
            <person name="Tsolas J.M."/>
            <person name="Valente V.L."/>
            <person name="Venter E."/>
            <person name="Venter J.C."/>
            <person name="Vicario S."/>
            <person name="Vieira F.G."/>
            <person name="Vilella A.J."/>
            <person name="Villasante A."/>
            <person name="Walenz B."/>
            <person name="Wang J."/>
            <person name="Wasserman M."/>
            <person name="Watts T."/>
            <person name="Wilson D."/>
            <person name="Wilson R.K."/>
            <person name="Wing R.A."/>
            <person name="Wolfner M.F."/>
            <person name="Wong A."/>
            <person name="Wong G.K."/>
            <person name="Wu C.I."/>
            <person name="Wu G."/>
            <person name="Yamamoto D."/>
            <person name="Yang H.P."/>
            <person name="Yang S.P."/>
            <person name="Yorke J.A."/>
            <person name="Yoshida K."/>
            <person name="Zdobnov E."/>
            <person name="Zhang P."/>
            <person name="Zhang Y."/>
            <person name="Zimin A.V."/>
            <person name="Baldwin J."/>
            <person name="Abdouelleil A."/>
            <person name="Abdulkadir J."/>
            <person name="Abebe A."/>
            <person name="Abera B."/>
            <person name="Abreu J."/>
            <person name="Acer S.C."/>
            <person name="Aftuck L."/>
            <person name="Alexander A."/>
            <person name="An P."/>
            <person name="Anderson E."/>
            <person name="Anderson S."/>
            <person name="Arachi H."/>
            <person name="Azer M."/>
            <person name="Bachantsang P."/>
            <person name="Barry A."/>
            <person name="Bayul T."/>
            <person name="Berlin A."/>
            <person name="Bessette D."/>
            <person name="Bloom T."/>
            <person name="Blye J."/>
            <person name="Boguslavskiy L."/>
            <person name="Bonnet C."/>
            <person name="Boukhgalter B."/>
            <person name="Bourzgui I."/>
            <person name="Brown A."/>
            <person name="Cahill P."/>
            <person name="Channer S."/>
            <person name="Cheshatsang Y."/>
            <person name="Chuda L."/>
            <person name="Citroen M."/>
            <person name="Collymore A."/>
            <person name="Cooke P."/>
            <person name="Costello M."/>
            <person name="D'Aco K."/>
            <person name="Daza R."/>
            <person name="De Haan G."/>
            <person name="DeGray S."/>
            <person name="DeMaso C."/>
            <person name="Dhargay N."/>
            <person name="Dooley K."/>
            <person name="Dooley E."/>
            <person name="Doricent M."/>
            <person name="Dorje P."/>
            <person name="Dorjee K."/>
            <person name="Dupes A."/>
            <person name="Elong R."/>
            <person name="Falk J."/>
            <person name="Farina A."/>
            <person name="Faro S."/>
            <person name="Ferguson D."/>
            <person name="Fisher S."/>
            <person name="Foley C.D."/>
            <person name="Franke A."/>
            <person name="Friedrich D."/>
            <person name="Gadbois L."/>
            <person name="Gearin G."/>
            <person name="Gearin C.R."/>
            <person name="Giannoukos G."/>
            <person name="Goode T."/>
            <person name="Graham J."/>
            <person name="Grandbois E."/>
            <person name="Grewal S."/>
            <person name="Gyaltsen K."/>
            <person name="Hafez N."/>
            <person name="Hagos B."/>
            <person name="Hall J."/>
            <person name="Henson C."/>
            <person name="Hollinger A."/>
            <person name="Honan T."/>
            <person name="Huard M.D."/>
            <person name="Hughes L."/>
            <person name="Hurhula B."/>
            <person name="Husby M.E."/>
            <person name="Kamat A."/>
            <person name="Kanga B."/>
            <person name="Kashin S."/>
            <person name="Khazanovich D."/>
            <person name="Kisner P."/>
            <person name="Lance K."/>
            <person name="Lara M."/>
            <person name="Lee W."/>
            <person name="Lennon N."/>
            <person name="Letendre F."/>
            <person name="LeVine R."/>
            <person name="Lipovsky A."/>
            <person name="Liu X."/>
            <person name="Liu J."/>
            <person name="Liu S."/>
            <person name="Lokyitsang T."/>
            <person name="Lokyitsang Y."/>
            <person name="Lubonja R."/>
            <person name="Lui A."/>
            <person name="MacDonald P."/>
            <person name="Magnisalis V."/>
            <person name="Maru K."/>
            <person name="Matthews C."/>
            <person name="McCusker W."/>
            <person name="McDonough S."/>
            <person name="Mehta T."/>
            <person name="Meldrim J."/>
            <person name="Meneus L."/>
            <person name="Mihai O."/>
            <person name="Mihalev A."/>
            <person name="Mihova T."/>
            <person name="Mittelman R."/>
            <person name="Mlenga V."/>
            <person name="Montmayeur A."/>
            <person name="Mulrain L."/>
            <person name="Navidi A."/>
            <person name="Naylor J."/>
            <person name="Negash T."/>
            <person name="Nguyen T."/>
            <person name="Nguyen N."/>
            <person name="Nicol R."/>
            <person name="Norbu C."/>
            <person name="Norbu N."/>
            <person name="Novod N."/>
            <person name="O'Neill B."/>
            <person name="Osman S."/>
            <person name="Markiewicz E."/>
            <person name="Oyono O.L."/>
            <person name="Patti C."/>
            <person name="Phunkhang P."/>
            <person name="Pierre F."/>
            <person name="Priest M."/>
            <person name="Raghuraman S."/>
            <person name="Rege F."/>
            <person name="Reyes R."/>
            <person name="Rise C."/>
            <person name="Rogov P."/>
            <person name="Ross K."/>
            <person name="Ryan E."/>
            <person name="Settipalli S."/>
            <person name="Shea T."/>
            <person name="Sherpa N."/>
            <person name="Shi L."/>
            <person name="Shih D."/>
            <person name="Sparrow T."/>
            <person name="Spaulding J."/>
            <person name="Stalker J."/>
            <person name="Stange-Thomann N."/>
            <person name="Stavropoulos S."/>
            <person name="Stone C."/>
            <person name="Strader C."/>
            <person name="Tesfaye S."/>
            <person name="Thomson T."/>
            <person name="Thoulutsang Y."/>
            <person name="Thoulutsang D."/>
            <person name="Topham K."/>
            <person name="Topping I."/>
            <person name="Tsamla T."/>
            <person name="Vassiliev H."/>
            <person name="Vo A."/>
            <person name="Wangchuk T."/>
            <person name="Wangdi T."/>
            <person name="Weiand M."/>
            <person name="Wilkinson J."/>
            <person name="Wilson A."/>
            <person name="Yadav S."/>
            <person name="Young G."/>
            <person name="Yu Q."/>
            <person name="Zembek L."/>
            <person name="Zhong D."/>
            <person name="Zimmer A."/>
            <person name="Zwirko Z."/>
            <person name="Jaffe D.B."/>
            <person name="Alvarez P."/>
            <person name="Brockman W."/>
            <person name="Butler J."/>
            <person name="Chin C."/>
            <person name="Gnerre S."/>
            <person name="Grabherr M."/>
            <person name="Kleber M."/>
            <person name="Mauceli E."/>
            <person name="MacCallum I."/>
        </authorList>
    </citation>
    <scope>NUCLEOTIDE SEQUENCE [LARGE SCALE GENOMIC DNA]</scope>
    <source>
        <strain evidence="12">Tucson 15287-2541.00</strain>
    </source>
</reference>
<dbReference type="PhylomeDB" id="B4JUL0"/>
<feature type="coiled-coil region" evidence="10">
    <location>
        <begin position="229"/>
        <end position="284"/>
    </location>
</feature>
<dbReference type="PANTHER" id="PTHR31598">
    <property type="entry name" value="IQ DOMAIN-CONTAINING PROTEIN D"/>
    <property type="match status" value="1"/>
</dbReference>
<dbReference type="InParanoid" id="B4JUL0"/>
<evidence type="ECO:0000313" key="12">
    <source>
        <dbReference type="Proteomes" id="UP000001070"/>
    </source>
</evidence>
<comment type="subcellular location">
    <subcellularLocation>
        <location evidence="2">Cytoplasm</location>
        <location evidence="2">Cytoskeleton</location>
        <location evidence="2">Flagellum axoneme</location>
    </subcellularLocation>
</comment>
<dbReference type="OrthoDB" id="536093at2759"/>
<dbReference type="CDD" id="cd23767">
    <property type="entry name" value="IQCD"/>
    <property type="match status" value="1"/>
</dbReference>
<gene>
    <name evidence="11" type="primary">Dgri\GH15566</name>
    <name evidence="11" type="ORF">Dgri_GH15566</name>
</gene>
<dbReference type="InterPro" id="IPR042815">
    <property type="entry name" value="DRC10"/>
</dbReference>
<evidence type="ECO:0000256" key="9">
    <source>
        <dbReference type="ARBA" id="ARBA00023273"/>
    </source>
</evidence>
<evidence type="ECO:0000256" key="7">
    <source>
        <dbReference type="ARBA" id="ARBA00023069"/>
    </source>
</evidence>
<sequence>MSKPQNDDIAVIREAIHMAQLDFSSLRITLIENVMRAMMDAYERVKISLILPKLIENRGTLVKVVTGTRYVAAIPLLDDFFRRRDIILREQRPPLEDHGMIRIIDYFQRNSSMYQLFPRYMHYMPQEDRKFLNTFAKLLEMARAHLERDAKTQIQQERYLQSVCKDKEKLMGDMQIIESKKAAYKVMQQWKSASKAAKMAKIEEDMRIKVKRHEEIIQREADRCRRIVLANEKESKEKQVELVEEVEKERFINEKLTKDYKKLEKEARDEKNKLQIQLEGIIKKYDTVIGEKIVENLELMDQLNEAKKALDDFMVIYRMEAAIYNEIVVKREKEEERRKQAAILKYMMHRAAVKIQQYWRAWRRHMAKKARKENKRAKKK</sequence>
<keyword evidence="7" id="KW-0969">Cilium</keyword>
<keyword evidence="9" id="KW-0966">Cell projection</keyword>
<keyword evidence="5" id="KW-0963">Cytoplasm</keyword>
<evidence type="ECO:0000256" key="4">
    <source>
        <dbReference type="ARBA" id="ARBA00021752"/>
    </source>
</evidence>
<keyword evidence="12" id="KW-1185">Reference proteome</keyword>
<evidence type="ECO:0000256" key="2">
    <source>
        <dbReference type="ARBA" id="ARBA00004611"/>
    </source>
</evidence>
<dbReference type="AlphaFoldDB" id="B4JUL0"/>
<keyword evidence="6" id="KW-0282">Flagellum</keyword>
<protein>
    <recommendedName>
        <fullName evidence="4">Dynein regulatory complex protein 10</fullName>
    </recommendedName>
</protein>
<dbReference type="EMBL" id="CH916374">
    <property type="protein sequence ID" value="EDV91180.1"/>
    <property type="molecule type" value="Genomic_DNA"/>
</dbReference>
<dbReference type="KEGG" id="dgr:6568031"/>
<dbReference type="STRING" id="7222.B4JUL0"/>
<accession>B4JUL0</accession>
<evidence type="ECO:0000256" key="8">
    <source>
        <dbReference type="ARBA" id="ARBA00023212"/>
    </source>
</evidence>
<dbReference type="PROSITE" id="PS50096">
    <property type="entry name" value="IQ"/>
    <property type="match status" value="1"/>
</dbReference>
<evidence type="ECO:0000313" key="11">
    <source>
        <dbReference type="EMBL" id="EDV91180.1"/>
    </source>
</evidence>
<comment type="similarity">
    <text evidence="3">Belongs to the DRC10 family.</text>
</comment>
<evidence type="ECO:0000256" key="6">
    <source>
        <dbReference type="ARBA" id="ARBA00022846"/>
    </source>
</evidence>